<comment type="caution">
    <text evidence="2">The sequence shown here is derived from an EMBL/GenBank/DDBJ whole genome shotgun (WGS) entry which is preliminary data.</text>
</comment>
<name>A0ABU6S6T4_9FABA</name>
<protein>
    <submittedName>
        <fullName evidence="2">Uncharacterized protein</fullName>
    </submittedName>
</protein>
<evidence type="ECO:0000313" key="2">
    <source>
        <dbReference type="EMBL" id="MED6131979.1"/>
    </source>
</evidence>
<evidence type="ECO:0000256" key="1">
    <source>
        <dbReference type="SAM" id="MobiDB-lite"/>
    </source>
</evidence>
<dbReference type="Proteomes" id="UP001341840">
    <property type="component" value="Unassembled WGS sequence"/>
</dbReference>
<feature type="compositionally biased region" description="Polar residues" evidence="1">
    <location>
        <begin position="193"/>
        <end position="203"/>
    </location>
</feature>
<reference evidence="2 3" key="1">
    <citation type="journal article" date="2023" name="Plants (Basel)">
        <title>Bridging the Gap: Combining Genomics and Transcriptomics Approaches to Understand Stylosanthes scabra, an Orphan Legume from the Brazilian Caatinga.</title>
        <authorList>
            <person name="Ferreira-Neto J.R.C."/>
            <person name="da Silva M.D."/>
            <person name="Binneck E."/>
            <person name="de Melo N.F."/>
            <person name="da Silva R.H."/>
            <person name="de Melo A.L.T.M."/>
            <person name="Pandolfi V."/>
            <person name="Bustamante F.O."/>
            <person name="Brasileiro-Vidal A.C."/>
            <person name="Benko-Iseppon A.M."/>
        </authorList>
    </citation>
    <scope>NUCLEOTIDE SEQUENCE [LARGE SCALE GENOMIC DNA]</scope>
    <source>
        <tissue evidence="2">Leaves</tissue>
    </source>
</reference>
<dbReference type="EMBL" id="JASCZI010060456">
    <property type="protein sequence ID" value="MED6131979.1"/>
    <property type="molecule type" value="Genomic_DNA"/>
</dbReference>
<gene>
    <name evidence="2" type="ORF">PIB30_015130</name>
</gene>
<accession>A0ABU6S6T4</accession>
<keyword evidence="3" id="KW-1185">Reference proteome</keyword>
<dbReference type="PROSITE" id="PS51257">
    <property type="entry name" value="PROKAR_LIPOPROTEIN"/>
    <property type="match status" value="1"/>
</dbReference>
<sequence length="212" mass="23500">MFDSKSEVVCPSSLGTGCRLLTGNSAIKRVQHQVPRQQRQCCVRNPEVHLLTSPKRNLRASPLEQVGGCTCKALRCLSHVPPLPYQFVEGGYRREFLHLRCGTASCNYTLHVGYNFPSVLLQVGSELTSRTELVSCQFKSGSDLSYKSAVGRNSLLHCPKSNHQLYDVWRSGCAPNRVSSSMTRTSQDAPNWYMGSSRTSRVSSGFPKWAGL</sequence>
<evidence type="ECO:0000313" key="3">
    <source>
        <dbReference type="Proteomes" id="UP001341840"/>
    </source>
</evidence>
<proteinExistence type="predicted"/>
<organism evidence="2 3">
    <name type="scientific">Stylosanthes scabra</name>
    <dbReference type="NCBI Taxonomy" id="79078"/>
    <lineage>
        <taxon>Eukaryota</taxon>
        <taxon>Viridiplantae</taxon>
        <taxon>Streptophyta</taxon>
        <taxon>Embryophyta</taxon>
        <taxon>Tracheophyta</taxon>
        <taxon>Spermatophyta</taxon>
        <taxon>Magnoliopsida</taxon>
        <taxon>eudicotyledons</taxon>
        <taxon>Gunneridae</taxon>
        <taxon>Pentapetalae</taxon>
        <taxon>rosids</taxon>
        <taxon>fabids</taxon>
        <taxon>Fabales</taxon>
        <taxon>Fabaceae</taxon>
        <taxon>Papilionoideae</taxon>
        <taxon>50 kb inversion clade</taxon>
        <taxon>dalbergioids sensu lato</taxon>
        <taxon>Dalbergieae</taxon>
        <taxon>Pterocarpus clade</taxon>
        <taxon>Stylosanthes</taxon>
    </lineage>
</organism>
<feature type="region of interest" description="Disordered" evidence="1">
    <location>
        <begin position="193"/>
        <end position="212"/>
    </location>
</feature>